<name>A0A6P8AMJ4_PYRGI</name>
<evidence type="ECO:0000256" key="1">
    <source>
        <dbReference type="SAM" id="MobiDB-lite"/>
    </source>
</evidence>
<sequence length="138" mass="15400">MSGQQQLTLRIEIAKAFWQFYAWSWTQNTWTKDVVHFAPANQEVGINNPFFQVQFDLASPEESGNGQRHTSHGHPFNPSVSLSRNPSLKSALIALSKSSGLCQHLQARQKDMPNSIQSSSSSNRSESLKTLENALISQ</sequence>
<reference evidence="3" key="2">
    <citation type="submission" date="2019-10" db="EMBL/GenBank/DDBJ databases">
        <authorList>
            <consortium name="NCBI Genome Project"/>
        </authorList>
    </citation>
    <scope>NUCLEOTIDE SEQUENCE</scope>
    <source>
        <strain evidence="3">NI907</strain>
    </source>
</reference>
<feature type="region of interest" description="Disordered" evidence="1">
    <location>
        <begin position="57"/>
        <end position="83"/>
    </location>
</feature>
<protein>
    <submittedName>
        <fullName evidence="3">Uncharacterized protein</fullName>
    </submittedName>
</protein>
<gene>
    <name evidence="3" type="ORF">PgNI_12471</name>
</gene>
<dbReference type="GeneID" id="41967322"/>
<dbReference type="RefSeq" id="XP_030976125.1">
    <property type="nucleotide sequence ID" value="XM_031132419.1"/>
</dbReference>
<reference evidence="3" key="1">
    <citation type="journal article" date="2019" name="Mol. Biol. Evol.">
        <title>Blast fungal genomes show frequent chromosomal changes, gene gains and losses, and effector gene turnover.</title>
        <authorList>
            <person name="Gomez Luciano L.B."/>
            <person name="Jason Tsai I."/>
            <person name="Chuma I."/>
            <person name="Tosa Y."/>
            <person name="Chen Y.H."/>
            <person name="Li J.Y."/>
            <person name="Li M.Y."/>
            <person name="Jade Lu M.Y."/>
            <person name="Nakayashiki H."/>
            <person name="Li W.H."/>
        </authorList>
    </citation>
    <scope>NUCLEOTIDE SEQUENCE</scope>
    <source>
        <strain evidence="3">NI907</strain>
    </source>
</reference>
<dbReference type="Proteomes" id="UP000515153">
    <property type="component" value="Unplaced"/>
</dbReference>
<reference evidence="3" key="3">
    <citation type="submission" date="2025-08" db="UniProtKB">
        <authorList>
            <consortium name="RefSeq"/>
        </authorList>
    </citation>
    <scope>IDENTIFICATION</scope>
    <source>
        <strain evidence="3">NI907</strain>
    </source>
</reference>
<keyword evidence="2" id="KW-1185">Reference proteome</keyword>
<evidence type="ECO:0000313" key="3">
    <source>
        <dbReference type="RefSeq" id="XP_030976125.1"/>
    </source>
</evidence>
<proteinExistence type="predicted"/>
<feature type="compositionally biased region" description="Low complexity" evidence="1">
    <location>
        <begin position="115"/>
        <end position="125"/>
    </location>
</feature>
<organism evidence="2 3">
    <name type="scientific">Pyricularia grisea</name>
    <name type="common">Crabgrass-specific blast fungus</name>
    <name type="synonym">Magnaporthe grisea</name>
    <dbReference type="NCBI Taxonomy" id="148305"/>
    <lineage>
        <taxon>Eukaryota</taxon>
        <taxon>Fungi</taxon>
        <taxon>Dikarya</taxon>
        <taxon>Ascomycota</taxon>
        <taxon>Pezizomycotina</taxon>
        <taxon>Sordariomycetes</taxon>
        <taxon>Sordariomycetidae</taxon>
        <taxon>Magnaporthales</taxon>
        <taxon>Pyriculariaceae</taxon>
        <taxon>Pyricularia</taxon>
    </lineage>
</organism>
<feature type="region of interest" description="Disordered" evidence="1">
    <location>
        <begin position="104"/>
        <end position="138"/>
    </location>
</feature>
<dbReference type="AlphaFoldDB" id="A0A6P8AMJ4"/>
<dbReference type="KEGG" id="pgri:PgNI_12471"/>
<accession>A0A6P8AMJ4</accession>
<evidence type="ECO:0000313" key="2">
    <source>
        <dbReference type="Proteomes" id="UP000515153"/>
    </source>
</evidence>